<evidence type="ECO:0000313" key="2">
    <source>
        <dbReference type="Proteomes" id="UP000637643"/>
    </source>
</evidence>
<sequence>MRKRRNGIKLSDIIVRLTRIRSLITNKDPMSIENFLEYKRDTSKYSRFTNDWTELYFLRQNLNEVAAFLLRLKHVPVRHVVIMRKELIGFSKNELYTHFRLNNNQMTSFTDTSDRLKQEINFSTPLHQSLEGRQVVSDIHYPSEFLAFISLLSRLPLQWLILPEPDLVWSIDHFALLNDVSLNYSKREFSTFLNGLDHNSHDVRAVIITDKVTKTKLYLRVEHLFGTLSIELCNINASNLEYESFIDLFQGENYYKGLMPTVISSQINHTVVMRHVLCKRPLCYPVEFIAIPPSLY</sequence>
<evidence type="ECO:0000313" key="1">
    <source>
        <dbReference type="EMBL" id="GGG07297.1"/>
    </source>
</evidence>
<dbReference type="Proteomes" id="UP000637643">
    <property type="component" value="Unassembled WGS sequence"/>
</dbReference>
<name>A0A917D1X7_9BACL</name>
<gene>
    <name evidence="1" type="ORF">GCM10010912_59960</name>
</gene>
<accession>A0A917D1X7</accession>
<dbReference type="EMBL" id="BMKR01000042">
    <property type="protein sequence ID" value="GGG07297.1"/>
    <property type="molecule type" value="Genomic_DNA"/>
</dbReference>
<proteinExistence type="predicted"/>
<organism evidence="1 2">
    <name type="scientific">Paenibacillus albidus</name>
    <dbReference type="NCBI Taxonomy" id="2041023"/>
    <lineage>
        <taxon>Bacteria</taxon>
        <taxon>Bacillati</taxon>
        <taxon>Bacillota</taxon>
        <taxon>Bacilli</taxon>
        <taxon>Bacillales</taxon>
        <taxon>Paenibacillaceae</taxon>
        <taxon>Paenibacillus</taxon>
    </lineage>
</organism>
<comment type="caution">
    <text evidence="1">The sequence shown here is derived from an EMBL/GenBank/DDBJ whole genome shotgun (WGS) entry which is preliminary data.</text>
</comment>
<reference evidence="1" key="2">
    <citation type="submission" date="2020-09" db="EMBL/GenBank/DDBJ databases">
        <authorList>
            <person name="Sun Q."/>
            <person name="Zhou Y."/>
        </authorList>
    </citation>
    <scope>NUCLEOTIDE SEQUENCE</scope>
    <source>
        <strain evidence="1">CGMCC 1.16134</strain>
    </source>
</reference>
<keyword evidence="2" id="KW-1185">Reference proteome</keyword>
<dbReference type="AlphaFoldDB" id="A0A917D1X7"/>
<protein>
    <submittedName>
        <fullName evidence="1">Uncharacterized protein</fullName>
    </submittedName>
</protein>
<reference evidence="1" key="1">
    <citation type="journal article" date="2014" name="Int. J. Syst. Evol. Microbiol.">
        <title>Complete genome sequence of Corynebacterium casei LMG S-19264T (=DSM 44701T), isolated from a smear-ripened cheese.</title>
        <authorList>
            <consortium name="US DOE Joint Genome Institute (JGI-PGF)"/>
            <person name="Walter F."/>
            <person name="Albersmeier A."/>
            <person name="Kalinowski J."/>
            <person name="Ruckert C."/>
        </authorList>
    </citation>
    <scope>NUCLEOTIDE SEQUENCE</scope>
    <source>
        <strain evidence="1">CGMCC 1.16134</strain>
    </source>
</reference>